<evidence type="ECO:0000256" key="1">
    <source>
        <dbReference type="SAM" id="MobiDB-lite"/>
    </source>
</evidence>
<dbReference type="GeneID" id="17311284"/>
<dbReference type="eggNOG" id="KOG0101">
    <property type="taxonomic scope" value="Eukaryota"/>
</dbReference>
<keyword evidence="2" id="KW-0346">Stress response</keyword>
<dbReference type="EMBL" id="JH992967">
    <property type="protein sequence ID" value="EKX54611.1"/>
    <property type="molecule type" value="Genomic_DNA"/>
</dbReference>
<protein>
    <submittedName>
        <fullName evidence="2">Heat shock protein 70-like protein</fullName>
    </submittedName>
</protein>
<keyword evidence="4" id="KW-1185">Reference proteome</keyword>
<dbReference type="Gene3D" id="3.30.420.40">
    <property type="match status" value="1"/>
</dbReference>
<reference evidence="3" key="3">
    <citation type="submission" date="2015-06" db="UniProtKB">
        <authorList>
            <consortium name="EnsemblProtists"/>
        </authorList>
    </citation>
    <scope>IDENTIFICATION</scope>
</reference>
<dbReference type="OrthoDB" id="546249at2759"/>
<dbReference type="HOGENOM" id="CLU_009958_5_3_1"/>
<accession>L1K181</accession>
<dbReference type="PANTHER" id="PTHR14187">
    <property type="entry name" value="ALPHA KINASE/ELONGATION FACTOR 2 KINASE"/>
    <property type="match status" value="1"/>
</dbReference>
<name>L1K181_GUITC</name>
<dbReference type="PANTHER" id="PTHR14187:SF5">
    <property type="entry name" value="HEAT SHOCK 70 KDA PROTEIN 12A"/>
    <property type="match status" value="1"/>
</dbReference>
<dbReference type="PaxDb" id="55529-EKX54611"/>
<dbReference type="OMA" id="MGRCTSR"/>
<dbReference type="EnsemblProtists" id="EKX54611">
    <property type="protein sequence ID" value="EKX54611"/>
    <property type="gene ID" value="GUITHDRAFT_100084"/>
</dbReference>
<dbReference type="STRING" id="905079.L1K181"/>
<evidence type="ECO:0000313" key="3">
    <source>
        <dbReference type="EnsemblProtists" id="EKX54611"/>
    </source>
</evidence>
<dbReference type="CDD" id="cd10229">
    <property type="entry name" value="ASKHA_NBD_HSP70_HSPA12"/>
    <property type="match status" value="1"/>
</dbReference>
<dbReference type="InterPro" id="IPR043129">
    <property type="entry name" value="ATPase_NBD"/>
</dbReference>
<evidence type="ECO:0000313" key="2">
    <source>
        <dbReference type="EMBL" id="EKX54611.1"/>
    </source>
</evidence>
<dbReference type="SUPFAM" id="SSF53067">
    <property type="entry name" value="Actin-like ATPase domain"/>
    <property type="match status" value="2"/>
</dbReference>
<dbReference type="KEGG" id="gtt:GUITHDRAFT_100084"/>
<dbReference type="AlphaFoldDB" id="L1K181"/>
<proteinExistence type="predicted"/>
<reference evidence="4" key="2">
    <citation type="submission" date="2012-11" db="EMBL/GenBank/DDBJ databases">
        <authorList>
            <person name="Kuo A."/>
            <person name="Curtis B.A."/>
            <person name="Tanifuji G."/>
            <person name="Burki F."/>
            <person name="Gruber A."/>
            <person name="Irimia M."/>
            <person name="Maruyama S."/>
            <person name="Arias M.C."/>
            <person name="Ball S.G."/>
            <person name="Gile G.H."/>
            <person name="Hirakawa Y."/>
            <person name="Hopkins J.F."/>
            <person name="Rensing S.A."/>
            <person name="Schmutz J."/>
            <person name="Symeonidi A."/>
            <person name="Elias M."/>
            <person name="Eveleigh R.J."/>
            <person name="Herman E.K."/>
            <person name="Klute M.J."/>
            <person name="Nakayama T."/>
            <person name="Obornik M."/>
            <person name="Reyes-Prieto A."/>
            <person name="Armbrust E.V."/>
            <person name="Aves S.J."/>
            <person name="Beiko R.G."/>
            <person name="Coutinho P."/>
            <person name="Dacks J.B."/>
            <person name="Durnford D.G."/>
            <person name="Fast N.M."/>
            <person name="Green B.R."/>
            <person name="Grisdale C."/>
            <person name="Hempe F."/>
            <person name="Henrissat B."/>
            <person name="Hoppner M.P."/>
            <person name="Ishida K.-I."/>
            <person name="Kim E."/>
            <person name="Koreny L."/>
            <person name="Kroth P.G."/>
            <person name="Liu Y."/>
            <person name="Malik S.-B."/>
            <person name="Maier U.G."/>
            <person name="McRose D."/>
            <person name="Mock T."/>
            <person name="Neilson J.A."/>
            <person name="Onodera N.T."/>
            <person name="Poole A.M."/>
            <person name="Pritham E.J."/>
            <person name="Richards T.A."/>
            <person name="Rocap G."/>
            <person name="Roy S.W."/>
            <person name="Sarai C."/>
            <person name="Schaack S."/>
            <person name="Shirato S."/>
            <person name="Slamovits C.H."/>
            <person name="Spencer D.F."/>
            <person name="Suzuki S."/>
            <person name="Worden A.Z."/>
            <person name="Zauner S."/>
            <person name="Barry K."/>
            <person name="Bell C."/>
            <person name="Bharti A.K."/>
            <person name="Crow J.A."/>
            <person name="Grimwood J."/>
            <person name="Kramer R."/>
            <person name="Lindquist E."/>
            <person name="Lucas S."/>
            <person name="Salamov A."/>
            <person name="McFadden G.I."/>
            <person name="Lane C.E."/>
            <person name="Keeling P.J."/>
            <person name="Gray M.W."/>
            <person name="Grigoriev I.V."/>
            <person name="Archibald J.M."/>
        </authorList>
    </citation>
    <scope>NUCLEOTIDE SEQUENCE</scope>
    <source>
        <strain evidence="4">CCMP2712</strain>
    </source>
</reference>
<reference evidence="2 4" key="1">
    <citation type="journal article" date="2012" name="Nature">
        <title>Algal genomes reveal evolutionary mosaicism and the fate of nucleomorphs.</title>
        <authorList>
            <consortium name="DOE Joint Genome Institute"/>
            <person name="Curtis B.A."/>
            <person name="Tanifuji G."/>
            <person name="Burki F."/>
            <person name="Gruber A."/>
            <person name="Irimia M."/>
            <person name="Maruyama S."/>
            <person name="Arias M.C."/>
            <person name="Ball S.G."/>
            <person name="Gile G.H."/>
            <person name="Hirakawa Y."/>
            <person name="Hopkins J.F."/>
            <person name="Kuo A."/>
            <person name="Rensing S.A."/>
            <person name="Schmutz J."/>
            <person name="Symeonidi A."/>
            <person name="Elias M."/>
            <person name="Eveleigh R.J."/>
            <person name="Herman E.K."/>
            <person name="Klute M.J."/>
            <person name="Nakayama T."/>
            <person name="Obornik M."/>
            <person name="Reyes-Prieto A."/>
            <person name="Armbrust E.V."/>
            <person name="Aves S.J."/>
            <person name="Beiko R.G."/>
            <person name="Coutinho P."/>
            <person name="Dacks J.B."/>
            <person name="Durnford D.G."/>
            <person name="Fast N.M."/>
            <person name="Green B.R."/>
            <person name="Grisdale C.J."/>
            <person name="Hempel F."/>
            <person name="Henrissat B."/>
            <person name="Hoppner M.P."/>
            <person name="Ishida K."/>
            <person name="Kim E."/>
            <person name="Koreny L."/>
            <person name="Kroth P.G."/>
            <person name="Liu Y."/>
            <person name="Malik S.B."/>
            <person name="Maier U.G."/>
            <person name="McRose D."/>
            <person name="Mock T."/>
            <person name="Neilson J.A."/>
            <person name="Onodera N.T."/>
            <person name="Poole A.M."/>
            <person name="Pritham E.J."/>
            <person name="Richards T.A."/>
            <person name="Rocap G."/>
            <person name="Roy S.W."/>
            <person name="Sarai C."/>
            <person name="Schaack S."/>
            <person name="Shirato S."/>
            <person name="Slamovits C.H."/>
            <person name="Spencer D.F."/>
            <person name="Suzuki S."/>
            <person name="Worden A.Z."/>
            <person name="Zauner S."/>
            <person name="Barry K."/>
            <person name="Bell C."/>
            <person name="Bharti A.K."/>
            <person name="Crow J.A."/>
            <person name="Grimwood J."/>
            <person name="Kramer R."/>
            <person name="Lindquist E."/>
            <person name="Lucas S."/>
            <person name="Salamov A."/>
            <person name="McFadden G.I."/>
            <person name="Lane C.E."/>
            <person name="Keeling P.J."/>
            <person name="Gray M.W."/>
            <person name="Grigoriev I.V."/>
            <person name="Archibald J.M."/>
        </authorList>
    </citation>
    <scope>NUCLEOTIDE SEQUENCE</scope>
    <source>
        <strain evidence="2 4">CCMP2712</strain>
    </source>
</reference>
<organism evidence="2">
    <name type="scientific">Guillardia theta (strain CCMP2712)</name>
    <name type="common">Cryptophyte</name>
    <dbReference type="NCBI Taxonomy" id="905079"/>
    <lineage>
        <taxon>Eukaryota</taxon>
        <taxon>Cryptophyceae</taxon>
        <taxon>Pyrenomonadales</taxon>
        <taxon>Geminigeraceae</taxon>
        <taxon>Guillardia</taxon>
    </lineage>
</organism>
<dbReference type="Proteomes" id="UP000011087">
    <property type="component" value="Unassembled WGS sequence"/>
</dbReference>
<sequence>MNGKKHPDTIHSPNKRARRGYQSDASFRPAIACVGIDFGTSRTGFAYAFMDRQDEIFCREPGGQEPGKTLTNLLLTRDEEFIAFGSRAREEYYEGDPSALFFENFKMLLNEVDGGSYPVVSALNGREASLRTVLAHSLKYVKDEAMATLNRCSAVEIKADQVKWVVTVPAIWSDCAKAMMRKAALDAALIKEETSQLLQLALEPEAACMVCERENVCLRAGDQFMVVDCGGGTIDITMSCVHSCNPLSLDELAAPSGGPWGSTYVDREFEKFILELLGEQAFNCSKESVVWIEVLRTWEAVKNSFDPKGLAKVAFSNLNGGVQGGMSMGTGEGASGRSGGRVINLAPLLVLNNLQLEPLVQAFNQKHPDKPLQIRMMTAVMLPNELIMSFFAPVLRNITRHISRLISSHRIDYIFVVGGFAESKVLQENLKFNFEACDRRIVVPTRPSLAVVRGAVMFQLSQGERFRSRIARFTYGCDILEPFDPFDRRHRDRKLHFKTEEGKMVPYVRIFNPLVLKGTRMSPSFEVTQAQFESVEDSQDMCDFDILASVEEEVQNIEDAKTIGSVGVKLKAGQEAALSLSFGKTEIQATAMNLTTGEKSRAVIDWGFDSV</sequence>
<dbReference type="RefSeq" id="XP_005841591.1">
    <property type="nucleotide sequence ID" value="XM_005841534.1"/>
</dbReference>
<feature type="region of interest" description="Disordered" evidence="1">
    <location>
        <begin position="1"/>
        <end position="21"/>
    </location>
</feature>
<evidence type="ECO:0000313" key="4">
    <source>
        <dbReference type="Proteomes" id="UP000011087"/>
    </source>
</evidence>
<gene>
    <name evidence="2" type="ORF">GUITHDRAFT_100084</name>
</gene>